<dbReference type="SUPFAM" id="SSF53850">
    <property type="entry name" value="Periplasmic binding protein-like II"/>
    <property type="match status" value="1"/>
</dbReference>
<dbReference type="PROSITE" id="PS51257">
    <property type="entry name" value="PROKAR_LIPOPROTEIN"/>
    <property type="match status" value="1"/>
</dbReference>
<reference evidence="2 3" key="1">
    <citation type="submission" date="2024-06" db="EMBL/GenBank/DDBJ databases">
        <title>The Natural Products Discovery Center: Release of the First 8490 Sequenced Strains for Exploring Actinobacteria Biosynthetic Diversity.</title>
        <authorList>
            <person name="Kalkreuter E."/>
            <person name="Kautsar S.A."/>
            <person name="Yang D."/>
            <person name="Bader C.D."/>
            <person name="Teijaro C.N."/>
            <person name="Fluegel L."/>
            <person name="Davis C.M."/>
            <person name="Simpson J.R."/>
            <person name="Lauterbach L."/>
            <person name="Steele A.D."/>
            <person name="Gui C."/>
            <person name="Meng S."/>
            <person name="Li G."/>
            <person name="Viehrig K."/>
            <person name="Ye F."/>
            <person name="Su P."/>
            <person name="Kiefer A.F."/>
            <person name="Nichols A."/>
            <person name="Cepeda A.J."/>
            <person name="Yan W."/>
            <person name="Fan B."/>
            <person name="Jiang Y."/>
            <person name="Adhikari A."/>
            <person name="Zheng C.-J."/>
            <person name="Schuster L."/>
            <person name="Cowan T.M."/>
            <person name="Smanski M.J."/>
            <person name="Chevrette M.G."/>
            <person name="De Carvalho L.P.S."/>
            <person name="Shen B."/>
        </authorList>
    </citation>
    <scope>NUCLEOTIDE SEQUENCE [LARGE SCALE GENOMIC DNA]</scope>
    <source>
        <strain evidence="2 3">NPDC000155</strain>
    </source>
</reference>
<proteinExistence type="predicted"/>
<dbReference type="InterPro" id="IPR050490">
    <property type="entry name" value="Bact_solute-bd_prot1"/>
</dbReference>
<name>A0ABV1XL33_9ACTN</name>
<organism evidence="2 3">
    <name type="scientific">Streptomyces lanatus</name>
    <dbReference type="NCBI Taxonomy" id="66900"/>
    <lineage>
        <taxon>Bacteria</taxon>
        <taxon>Bacillati</taxon>
        <taxon>Actinomycetota</taxon>
        <taxon>Actinomycetes</taxon>
        <taxon>Kitasatosporales</taxon>
        <taxon>Streptomycetaceae</taxon>
        <taxon>Streptomyces</taxon>
    </lineage>
</organism>
<dbReference type="Proteomes" id="UP001486207">
    <property type="component" value="Unassembled WGS sequence"/>
</dbReference>
<gene>
    <name evidence="2" type="ORF">ABT384_06600</name>
</gene>
<evidence type="ECO:0000313" key="2">
    <source>
        <dbReference type="EMBL" id="MER7372320.1"/>
    </source>
</evidence>
<accession>A0ABV1XL33</accession>
<keyword evidence="3" id="KW-1185">Reference proteome</keyword>
<dbReference type="PANTHER" id="PTHR43649">
    <property type="entry name" value="ARABINOSE-BINDING PROTEIN-RELATED"/>
    <property type="match status" value="1"/>
</dbReference>
<dbReference type="Pfam" id="PF01547">
    <property type="entry name" value="SBP_bac_1"/>
    <property type="match status" value="1"/>
</dbReference>
<dbReference type="EMBL" id="JBEPFB010000002">
    <property type="protein sequence ID" value="MER7372320.1"/>
    <property type="molecule type" value="Genomic_DNA"/>
</dbReference>
<evidence type="ECO:0000256" key="1">
    <source>
        <dbReference type="SAM" id="SignalP"/>
    </source>
</evidence>
<dbReference type="PANTHER" id="PTHR43649:SF14">
    <property type="entry name" value="BLR3389 PROTEIN"/>
    <property type="match status" value="1"/>
</dbReference>
<evidence type="ECO:0000313" key="3">
    <source>
        <dbReference type="Proteomes" id="UP001486207"/>
    </source>
</evidence>
<feature type="chain" id="PRO_5045374839" evidence="1">
    <location>
        <begin position="28"/>
        <end position="460"/>
    </location>
</feature>
<dbReference type="RefSeq" id="WP_190069737.1">
    <property type="nucleotide sequence ID" value="NZ_BNBM01000003.1"/>
</dbReference>
<keyword evidence="1" id="KW-0732">Signal</keyword>
<dbReference type="Gene3D" id="3.40.190.10">
    <property type="entry name" value="Periplasmic binding protein-like II"/>
    <property type="match status" value="2"/>
</dbReference>
<feature type="signal peptide" evidence="1">
    <location>
        <begin position="1"/>
        <end position="27"/>
    </location>
</feature>
<dbReference type="InterPro" id="IPR006059">
    <property type="entry name" value="SBP"/>
</dbReference>
<protein>
    <submittedName>
        <fullName evidence="2">Extracellular solute-binding protein</fullName>
    </submittedName>
</protein>
<comment type="caution">
    <text evidence="2">The sequence shown here is derived from an EMBL/GenBank/DDBJ whole genome shotgun (WGS) entry which is preliminary data.</text>
</comment>
<sequence length="460" mass="50164">MPVRPTARPALPTLLALTLAAAGTLTACGGGSGSDPDTIKVSFKQSTDNSIKVMDTYLADIKKQFEKANPGKKVEFVPIKAPDSEYYTKLQQMLRSPKTAPDLVYEDTFLINSDITSGYLKPLDPYLAKWQDWDKFIDTAKAAAKGEDGKTYGVPDGTDTRGLWFSKDIFKKAGLPADWQPKTWDDVLDAARTVKEKVPDVIPLNVYTGKPVGEAATMQTFEMLLYGTSDTKADPLYDKSSKKWIAGSDGFKDSLSFVETVYKEKLGPDVSDALDPNVMTRVRGEWLPQGKLAIALDGSWLPQDWLPGSGHEWPEWSDELGLAAMPTQKGQAPGKVSMSGGWTWSIPAKASNPDLAFEFIKTMQTKANAQKWSVANSGIAVREDVAADPAYIDAQPGIKFFTDLVASTHYRPAYPAYPKVSTAVQEAMEGVTTGDMSVDDAAKGYDEELKSAADNQVIEK</sequence>